<keyword evidence="3" id="KW-1185">Reference proteome</keyword>
<evidence type="ECO:0000313" key="4">
    <source>
        <dbReference type="WBParaSite" id="NBR_0000156301-mRNA-1"/>
    </source>
</evidence>
<sequence length="371" mass="41198">MVKSASYEYTALQHLPDSGRDEDSSVLVKIAKDFQKPFQKVKMDDIIRIHRVEVGSCQGEPALILEVGAYGCHAVVWSGSSNVPTFVTSKNYTNTERSSNSPSDVDACDIPALGKNFFNWFGQVLGVYKAKGEPPTTVLRAWDGTEPVRCAAITREIMEPEGGGAEPHEGNTFVRRCNLQGVELPSAMNDAAAVASPTAHAKVDQSTPYTKPRKRSKSLKFAKNSLVEEMELDREPESSTTVKEHEENAENLDGVSHSEDELLESIHQQLAKEIRRILIDWEIERLIKEICEPRPVKSSLTEEMEEILKGNAGDSVHLTNPVEADIDGMKEAEYLRIAVIFTAVCTQCNHEMVVQRCTKNWCSKCYSGKPV</sequence>
<evidence type="ECO:0000256" key="1">
    <source>
        <dbReference type="SAM" id="MobiDB-lite"/>
    </source>
</evidence>
<proteinExistence type="predicted"/>
<dbReference type="EMBL" id="UYSL01001306">
    <property type="protein sequence ID" value="VDL65080.1"/>
    <property type="molecule type" value="Genomic_DNA"/>
</dbReference>
<feature type="region of interest" description="Disordered" evidence="1">
    <location>
        <begin position="196"/>
        <end position="215"/>
    </location>
</feature>
<dbReference type="WBParaSite" id="NBR_0000156301-mRNA-1">
    <property type="protein sequence ID" value="NBR_0000156301-mRNA-1"/>
    <property type="gene ID" value="NBR_0000156301"/>
</dbReference>
<organism evidence="4">
    <name type="scientific">Nippostrongylus brasiliensis</name>
    <name type="common">Rat hookworm</name>
    <dbReference type="NCBI Taxonomy" id="27835"/>
    <lineage>
        <taxon>Eukaryota</taxon>
        <taxon>Metazoa</taxon>
        <taxon>Ecdysozoa</taxon>
        <taxon>Nematoda</taxon>
        <taxon>Chromadorea</taxon>
        <taxon>Rhabditida</taxon>
        <taxon>Rhabditina</taxon>
        <taxon>Rhabditomorpha</taxon>
        <taxon>Strongyloidea</taxon>
        <taxon>Heligmosomidae</taxon>
        <taxon>Nippostrongylus</taxon>
    </lineage>
</organism>
<feature type="compositionally biased region" description="Basic and acidic residues" evidence="1">
    <location>
        <begin position="233"/>
        <end position="248"/>
    </location>
</feature>
<evidence type="ECO:0000313" key="2">
    <source>
        <dbReference type="EMBL" id="VDL65080.1"/>
    </source>
</evidence>
<dbReference type="Proteomes" id="UP000271162">
    <property type="component" value="Unassembled WGS sequence"/>
</dbReference>
<feature type="region of interest" description="Disordered" evidence="1">
    <location>
        <begin position="231"/>
        <end position="250"/>
    </location>
</feature>
<dbReference type="AlphaFoldDB" id="A0A0N4XGB1"/>
<name>A0A0N4XGB1_NIPBR</name>
<reference evidence="4" key="1">
    <citation type="submission" date="2017-02" db="UniProtKB">
        <authorList>
            <consortium name="WormBaseParasite"/>
        </authorList>
    </citation>
    <scope>IDENTIFICATION</scope>
</reference>
<evidence type="ECO:0000313" key="3">
    <source>
        <dbReference type="Proteomes" id="UP000271162"/>
    </source>
</evidence>
<dbReference type="STRING" id="27835.A0A0N4XGB1"/>
<protein>
    <submittedName>
        <fullName evidence="4">POT1PC domain-containing protein</fullName>
    </submittedName>
</protein>
<accession>A0A0N4XGB1</accession>
<reference evidence="2 3" key="2">
    <citation type="submission" date="2018-11" db="EMBL/GenBank/DDBJ databases">
        <authorList>
            <consortium name="Pathogen Informatics"/>
        </authorList>
    </citation>
    <scope>NUCLEOTIDE SEQUENCE [LARGE SCALE GENOMIC DNA]</scope>
</reference>
<gene>
    <name evidence="2" type="ORF">NBR_LOCUS1563</name>
</gene>